<gene>
    <name evidence="5" type="ORF">N800_11055</name>
</gene>
<evidence type="ECO:0000256" key="1">
    <source>
        <dbReference type="ARBA" id="ARBA00023016"/>
    </source>
</evidence>
<name>A0A0A0EQ50_9GAMM</name>
<dbReference type="PANTHER" id="PTHR48094:SF11">
    <property type="entry name" value="GLUTATHIONE-INDEPENDENT GLYOXALASE HSP31-RELATED"/>
    <property type="match status" value="1"/>
</dbReference>
<dbReference type="EMBL" id="AVPU01000042">
    <property type="protein sequence ID" value="KGM53121.1"/>
    <property type="molecule type" value="Genomic_DNA"/>
</dbReference>
<dbReference type="InterPro" id="IPR002818">
    <property type="entry name" value="DJ-1/PfpI"/>
</dbReference>
<keyword evidence="6" id="KW-1185">Reference proteome</keyword>
<dbReference type="eggNOG" id="COG0693">
    <property type="taxonomic scope" value="Bacteria"/>
</dbReference>
<evidence type="ECO:0000256" key="3">
    <source>
        <dbReference type="ARBA" id="ARBA00038493"/>
    </source>
</evidence>
<comment type="similarity">
    <text evidence="3">Belongs to the peptidase C56 family. HSP31-like subfamily.</text>
</comment>
<dbReference type="InterPro" id="IPR050325">
    <property type="entry name" value="Prot/Nucl_acid_deglycase"/>
</dbReference>
<dbReference type="InterPro" id="IPR029062">
    <property type="entry name" value="Class_I_gatase-like"/>
</dbReference>
<dbReference type="GO" id="GO:0019172">
    <property type="term" value="F:glyoxalase III activity"/>
    <property type="evidence" value="ECO:0007669"/>
    <property type="project" value="TreeGrafter"/>
</dbReference>
<sequence>MRLLRAAGVGLALLALVAALLWLYARGYALDSQPPADPHTRPADLVFLQARPAPRGKVLAVVSSAAHLGASGKRAGFELTELSRAYYVFLANGYDVDIASPKGGRPPMKVDDELVEADHAFLNDTQAQAKLAATLPLAQVDPADYAAVYFVGGKGVMFDFPDNPDIQRITAAIDARGGVVGAVCHGPAALLNVRRPDGRRLLAGRQVAGFSNAEELFLIKEARTIFPFLLQDQLRKVGARYSEGPLYLDHTVVDGRLVTGQNPWSTWSVAEAMVRALGHTPVPRATTREELAVRVLWAYQRDGAAAARALKAALPEADRRLLLLHALIAGMQGRLGDAWQLQRLARV</sequence>
<dbReference type="Proteomes" id="UP000029998">
    <property type="component" value="Unassembled WGS sequence"/>
</dbReference>
<evidence type="ECO:0000259" key="4">
    <source>
        <dbReference type="Pfam" id="PF01965"/>
    </source>
</evidence>
<comment type="caution">
    <text evidence="5">The sequence shown here is derived from an EMBL/GenBank/DDBJ whole genome shotgun (WGS) entry which is preliminary data.</text>
</comment>
<dbReference type="GO" id="GO:0019243">
    <property type="term" value="P:methylglyoxal catabolic process to D-lactate via S-lactoyl-glutathione"/>
    <property type="evidence" value="ECO:0007669"/>
    <property type="project" value="TreeGrafter"/>
</dbReference>
<dbReference type="STRING" id="1385517.N800_11055"/>
<evidence type="ECO:0000313" key="5">
    <source>
        <dbReference type="EMBL" id="KGM53121.1"/>
    </source>
</evidence>
<keyword evidence="1" id="KW-0346">Stress response</keyword>
<proteinExistence type="inferred from homology"/>
<protein>
    <recommendedName>
        <fullName evidence="4">DJ-1/PfpI domain-containing protein</fullName>
    </recommendedName>
</protein>
<reference evidence="5 6" key="1">
    <citation type="submission" date="2013-08" db="EMBL/GenBank/DDBJ databases">
        <title>Genome sequencing of Lysobacter.</title>
        <authorList>
            <person name="Zhang S."/>
            <person name="Wang G."/>
        </authorList>
    </citation>
    <scope>NUCLEOTIDE SEQUENCE [LARGE SCALE GENOMIC DNA]</scope>
    <source>
        <strain evidence="5 6">GH1-9</strain>
    </source>
</reference>
<organism evidence="5 6">
    <name type="scientific">Lysobacter daejeonensis GH1-9</name>
    <dbReference type="NCBI Taxonomy" id="1385517"/>
    <lineage>
        <taxon>Bacteria</taxon>
        <taxon>Pseudomonadati</taxon>
        <taxon>Pseudomonadota</taxon>
        <taxon>Gammaproteobacteria</taxon>
        <taxon>Lysobacterales</taxon>
        <taxon>Lysobacteraceae</taxon>
        <taxon>Aerolutibacter</taxon>
    </lineage>
</organism>
<dbReference type="GO" id="GO:0005737">
    <property type="term" value="C:cytoplasm"/>
    <property type="evidence" value="ECO:0007669"/>
    <property type="project" value="TreeGrafter"/>
</dbReference>
<dbReference type="Gene3D" id="3.40.50.880">
    <property type="match status" value="1"/>
</dbReference>
<dbReference type="Pfam" id="PF01965">
    <property type="entry name" value="DJ-1_PfpI"/>
    <property type="match status" value="1"/>
</dbReference>
<dbReference type="CDD" id="cd03141">
    <property type="entry name" value="GATase1_Hsp31_like"/>
    <property type="match status" value="1"/>
</dbReference>
<dbReference type="AlphaFoldDB" id="A0A0A0EQ50"/>
<dbReference type="SUPFAM" id="SSF52317">
    <property type="entry name" value="Class I glutamine amidotransferase-like"/>
    <property type="match status" value="1"/>
</dbReference>
<feature type="domain" description="DJ-1/PfpI" evidence="4">
    <location>
        <begin position="76"/>
        <end position="274"/>
    </location>
</feature>
<dbReference type="PANTHER" id="PTHR48094">
    <property type="entry name" value="PROTEIN/NUCLEIC ACID DEGLYCASE DJ-1-RELATED"/>
    <property type="match status" value="1"/>
</dbReference>
<evidence type="ECO:0000256" key="2">
    <source>
        <dbReference type="ARBA" id="ARBA00023239"/>
    </source>
</evidence>
<keyword evidence="2" id="KW-0456">Lyase</keyword>
<evidence type="ECO:0000313" key="6">
    <source>
        <dbReference type="Proteomes" id="UP000029998"/>
    </source>
</evidence>
<accession>A0A0A0EQ50</accession>